<dbReference type="AlphaFoldDB" id="A0A9D9DY64"/>
<dbReference type="SUPFAM" id="SSF55920">
    <property type="entry name" value="Creatinase/aminopeptidase"/>
    <property type="match status" value="1"/>
</dbReference>
<dbReference type="Pfam" id="PF01321">
    <property type="entry name" value="Creatinase_N"/>
    <property type="match status" value="1"/>
</dbReference>
<dbReference type="PANTHER" id="PTHR46112:SF3">
    <property type="entry name" value="AMINOPEPTIDASE YPDF"/>
    <property type="match status" value="1"/>
</dbReference>
<gene>
    <name evidence="3" type="ORF">IAC55_04885</name>
</gene>
<accession>A0A9D9DY64</accession>
<dbReference type="InterPro" id="IPR036005">
    <property type="entry name" value="Creatinase/aminopeptidase-like"/>
</dbReference>
<organism evidence="3 4">
    <name type="scientific">Candidatus Fimicola merdigallinarum</name>
    <dbReference type="NCBI Taxonomy" id="2840819"/>
    <lineage>
        <taxon>Bacteria</taxon>
        <taxon>Bacillati</taxon>
        <taxon>Bacillota</taxon>
        <taxon>Clostridia</taxon>
        <taxon>Lachnospirales</taxon>
        <taxon>Lachnospiraceae</taxon>
        <taxon>Lachnospiraceae incertae sedis</taxon>
        <taxon>Candidatus Fimicola</taxon>
    </lineage>
</organism>
<dbReference type="InterPro" id="IPR000994">
    <property type="entry name" value="Pept_M24"/>
</dbReference>
<dbReference type="Pfam" id="PF00557">
    <property type="entry name" value="Peptidase_M24"/>
    <property type="match status" value="1"/>
</dbReference>
<dbReference type="Gene3D" id="3.90.230.10">
    <property type="entry name" value="Creatinase/methionine aminopeptidase superfamily"/>
    <property type="match status" value="1"/>
</dbReference>
<protein>
    <submittedName>
        <fullName evidence="3">Aminopeptidase P family protein</fullName>
    </submittedName>
</protein>
<reference evidence="3" key="2">
    <citation type="journal article" date="2021" name="PeerJ">
        <title>Extensive microbial diversity within the chicken gut microbiome revealed by metagenomics and culture.</title>
        <authorList>
            <person name="Gilroy R."/>
            <person name="Ravi A."/>
            <person name="Getino M."/>
            <person name="Pursley I."/>
            <person name="Horton D.L."/>
            <person name="Alikhan N.F."/>
            <person name="Baker D."/>
            <person name="Gharbi K."/>
            <person name="Hall N."/>
            <person name="Watson M."/>
            <person name="Adriaenssens E.M."/>
            <person name="Foster-Nyarko E."/>
            <person name="Jarju S."/>
            <person name="Secka A."/>
            <person name="Antonio M."/>
            <person name="Oren A."/>
            <person name="Chaudhuri R.R."/>
            <person name="La Ragione R."/>
            <person name="Hildebrand F."/>
            <person name="Pallen M.J."/>
        </authorList>
    </citation>
    <scope>NUCLEOTIDE SEQUENCE</scope>
    <source>
        <strain evidence="3">F6-4510</strain>
    </source>
</reference>
<comment type="caution">
    <text evidence="3">The sequence shown here is derived from an EMBL/GenBank/DDBJ whole genome shotgun (WGS) entry which is preliminary data.</text>
</comment>
<keyword evidence="3" id="KW-0031">Aminopeptidase</keyword>
<feature type="domain" description="Creatinase N-terminal" evidence="2">
    <location>
        <begin position="5"/>
        <end position="129"/>
    </location>
</feature>
<dbReference type="InterPro" id="IPR050659">
    <property type="entry name" value="Peptidase_M24B"/>
</dbReference>
<feature type="domain" description="Peptidase M24" evidence="1">
    <location>
        <begin position="136"/>
        <end position="338"/>
    </location>
</feature>
<dbReference type="InterPro" id="IPR029149">
    <property type="entry name" value="Creatin/AminoP/Spt16_N"/>
</dbReference>
<reference evidence="3" key="1">
    <citation type="submission" date="2020-10" db="EMBL/GenBank/DDBJ databases">
        <authorList>
            <person name="Gilroy R."/>
        </authorList>
    </citation>
    <scope>NUCLEOTIDE SEQUENCE</scope>
    <source>
        <strain evidence="3">F6-4510</strain>
    </source>
</reference>
<dbReference type="Proteomes" id="UP000823611">
    <property type="component" value="Unassembled WGS sequence"/>
</dbReference>
<evidence type="ECO:0000313" key="4">
    <source>
        <dbReference type="Proteomes" id="UP000823611"/>
    </source>
</evidence>
<dbReference type="PANTHER" id="PTHR46112">
    <property type="entry name" value="AMINOPEPTIDASE"/>
    <property type="match status" value="1"/>
</dbReference>
<evidence type="ECO:0000259" key="2">
    <source>
        <dbReference type="Pfam" id="PF01321"/>
    </source>
</evidence>
<keyword evidence="3" id="KW-0378">Hydrolase</keyword>
<dbReference type="Gene3D" id="3.40.350.10">
    <property type="entry name" value="Creatinase/prolidase N-terminal domain"/>
    <property type="match status" value="1"/>
</dbReference>
<evidence type="ECO:0000313" key="3">
    <source>
        <dbReference type="EMBL" id="MBO8434641.1"/>
    </source>
</evidence>
<name>A0A9D9DY64_9FIRM</name>
<dbReference type="EMBL" id="JADIMX010000090">
    <property type="protein sequence ID" value="MBO8434641.1"/>
    <property type="molecule type" value="Genomic_DNA"/>
</dbReference>
<sequence length="355" mass="40103">MNRSRIKSVIENMEKLNLKQIIVYSKHSIYYLTDIWAEAGERLIALYINTDGKIKIFANEIFALSSDEIEIINHKDGENPVLELSKELKSGVVGIDKNMPSKFLIDLMDLRKDISPVNGSMSVDMARMIKDSLEIEKMRKSSKINDEVMALGIEAIKSGITEKELASIINEGYIKKGASRGGTQIVAFGENCSNPHPSLRDKAISSGDSVLFDIFLPINKYWCDMTRTVFFKSITKEQEKVYEIVKNANLKAIEKVRNGIPLKEIDLTARKYIEDMGYGKYFTHRTGHNIGLECHELPDVSQTSEFIAQTGMIFSIEPGIYLPDKFGVRIEDLILVTDDGCEVLNSYTKELQIIK</sequence>
<dbReference type="InterPro" id="IPR000587">
    <property type="entry name" value="Creatinase_N"/>
</dbReference>
<proteinExistence type="predicted"/>
<dbReference type="SUPFAM" id="SSF53092">
    <property type="entry name" value="Creatinase/prolidase N-terminal domain"/>
    <property type="match status" value="1"/>
</dbReference>
<evidence type="ECO:0000259" key="1">
    <source>
        <dbReference type="Pfam" id="PF00557"/>
    </source>
</evidence>
<keyword evidence="3" id="KW-0645">Protease</keyword>
<dbReference type="GO" id="GO:0004177">
    <property type="term" value="F:aminopeptidase activity"/>
    <property type="evidence" value="ECO:0007669"/>
    <property type="project" value="UniProtKB-KW"/>
</dbReference>